<comment type="caution">
    <text evidence="1">The sequence shown here is derived from an EMBL/GenBank/DDBJ whole genome shotgun (WGS) entry which is preliminary data.</text>
</comment>
<evidence type="ECO:0000313" key="1">
    <source>
        <dbReference type="EMBL" id="MCS7477506.1"/>
    </source>
</evidence>
<dbReference type="Proteomes" id="UP001141259">
    <property type="component" value="Unassembled WGS sequence"/>
</dbReference>
<name>A0A9X2VJ42_9PSEU</name>
<sequence length="105" mass="11821">MEKYELPFKFVTHAKGAVNLRMFEPLPEGKTAMDLMEHLNKALIKAATKFMGGGEFSQHIVALHLETEVIHNENDIELGFSVNWGKARGSSLSKMHQETTDGEDY</sequence>
<gene>
    <name evidence="1" type="ORF">NZH93_11630</name>
</gene>
<reference evidence="1" key="1">
    <citation type="submission" date="2022-08" db="EMBL/GenBank/DDBJ databases">
        <authorList>
            <person name="Tistechok S."/>
            <person name="Samborskyy M."/>
            <person name="Roman I."/>
        </authorList>
    </citation>
    <scope>NUCLEOTIDE SEQUENCE</scope>
    <source>
        <strain evidence="1">DSM 103496</strain>
    </source>
</reference>
<protein>
    <submittedName>
        <fullName evidence="1">Uncharacterized protein</fullName>
    </submittedName>
</protein>
<evidence type="ECO:0000313" key="2">
    <source>
        <dbReference type="Proteomes" id="UP001141259"/>
    </source>
</evidence>
<accession>A0A9X2VJ42</accession>
<dbReference type="RefSeq" id="WP_259623004.1">
    <property type="nucleotide sequence ID" value="NZ_JANYMP010000004.1"/>
</dbReference>
<keyword evidence="2" id="KW-1185">Reference proteome</keyword>
<dbReference type="AlphaFoldDB" id="A0A9X2VJ42"/>
<proteinExistence type="predicted"/>
<dbReference type="EMBL" id="JANYMP010000004">
    <property type="protein sequence ID" value="MCS7477506.1"/>
    <property type="molecule type" value="Genomic_DNA"/>
</dbReference>
<organism evidence="1 2">
    <name type="scientific">Umezawaea endophytica</name>
    <dbReference type="NCBI Taxonomy" id="1654476"/>
    <lineage>
        <taxon>Bacteria</taxon>
        <taxon>Bacillati</taxon>
        <taxon>Actinomycetota</taxon>
        <taxon>Actinomycetes</taxon>
        <taxon>Pseudonocardiales</taxon>
        <taxon>Pseudonocardiaceae</taxon>
        <taxon>Umezawaea</taxon>
    </lineage>
</organism>